<dbReference type="EMBL" id="JAODOP010000004">
    <property type="protein sequence ID" value="MEF3833641.1"/>
    <property type="molecule type" value="Genomic_DNA"/>
</dbReference>
<feature type="transmembrane region" description="Helical" evidence="1">
    <location>
        <begin position="20"/>
        <end position="39"/>
    </location>
</feature>
<dbReference type="RefSeq" id="WP_303305981.1">
    <property type="nucleotide sequence ID" value="NZ_JAODOP010000004.1"/>
</dbReference>
<comment type="caution">
    <text evidence="2">The sequence shown here is derived from an EMBL/GenBank/DDBJ whole genome shotgun (WGS) entry which is preliminary data.</text>
</comment>
<keyword evidence="3" id="KW-1185">Reference proteome</keyword>
<keyword evidence="1" id="KW-0472">Membrane</keyword>
<dbReference type="Proteomes" id="UP001337305">
    <property type="component" value="Unassembled WGS sequence"/>
</dbReference>
<evidence type="ECO:0000256" key="1">
    <source>
        <dbReference type="SAM" id="Phobius"/>
    </source>
</evidence>
<evidence type="ECO:0000313" key="2">
    <source>
        <dbReference type="EMBL" id="MEF3833641.1"/>
    </source>
</evidence>
<keyword evidence="1" id="KW-0812">Transmembrane</keyword>
<reference evidence="2 3" key="1">
    <citation type="submission" date="2022-09" db="EMBL/GenBank/DDBJ databases">
        <title>Genome sequencing of Flavivirga sp. MEBiC05379.</title>
        <authorList>
            <person name="Oh H.-M."/>
            <person name="Kwon K.K."/>
            <person name="Park M.J."/>
            <person name="Yang S.-H."/>
        </authorList>
    </citation>
    <scope>NUCLEOTIDE SEQUENCE [LARGE SCALE GENOMIC DNA]</scope>
    <source>
        <strain evidence="2 3">MEBiC05379</strain>
    </source>
</reference>
<accession>A0ABU7XTE0</accession>
<evidence type="ECO:0000313" key="3">
    <source>
        <dbReference type="Proteomes" id="UP001337305"/>
    </source>
</evidence>
<name>A0ABU7XTE0_9FLAO</name>
<dbReference type="Gene3D" id="2.60.120.430">
    <property type="entry name" value="Galactose-binding lectin"/>
    <property type="match status" value="1"/>
</dbReference>
<gene>
    <name evidence="2" type="ORF">N1F79_10910</name>
</gene>
<protein>
    <submittedName>
        <fullName evidence="2">Uncharacterized protein</fullName>
    </submittedName>
</protein>
<dbReference type="SUPFAM" id="SSF49785">
    <property type="entry name" value="Galactose-binding domain-like"/>
    <property type="match status" value="1"/>
</dbReference>
<dbReference type="InterPro" id="IPR008979">
    <property type="entry name" value="Galactose-bd-like_sf"/>
</dbReference>
<organism evidence="2 3">
    <name type="scientific">Flavivirga spongiicola</name>
    <dbReference type="NCBI Taxonomy" id="421621"/>
    <lineage>
        <taxon>Bacteria</taxon>
        <taxon>Pseudomonadati</taxon>
        <taxon>Bacteroidota</taxon>
        <taxon>Flavobacteriia</taxon>
        <taxon>Flavobacteriales</taxon>
        <taxon>Flavobacteriaceae</taxon>
        <taxon>Flavivirga</taxon>
    </lineage>
</organism>
<keyword evidence="1" id="KW-1133">Transmembrane helix</keyword>
<proteinExistence type="predicted"/>
<sequence length="328" mass="36927">MARKKKTINKNPFWKDWRFIIGTIIAIIAIFFGNGIYSVCKPHFEVRIKPLEINIFQGSKSETTASITNASILRIDYKEPVNLEVQKTQQDIKFIFSPDAPTLPNYDSKVLIQVGRSVKPGKYKFTLIGTGENGLAHSSDFFITVEIPPCPSPYVINVEEYFVPNGFMCNTNDVELNTRCSESPFSGSKCIKINYSAMTNKSCRSDGWIGAGIYWFCVGCNWGNIKPDPIKYDFSCAKSLVFMAKGENGGEKAEFKVGGVTGKYSDSINPPRTTGLIVLTDDWQEYRIDFTNEDNLTSMIGGFCWVTDRAWNQNGCVIYLDDIKFVDR</sequence>